<comment type="caution">
    <text evidence="14">The sequence shown here is derived from an EMBL/GenBank/DDBJ whole genome shotgun (WGS) entry which is preliminary data.</text>
</comment>
<evidence type="ECO:0000256" key="6">
    <source>
        <dbReference type="ARBA" id="ARBA00022801"/>
    </source>
</evidence>
<dbReference type="PRINTS" id="PR00723">
    <property type="entry name" value="SUBTILISIN"/>
</dbReference>
<feature type="active site" description="Charge relay system" evidence="9 10">
    <location>
        <position position="439"/>
    </location>
</feature>
<keyword evidence="5 12" id="KW-0732">Signal</keyword>
<dbReference type="CDD" id="cd07496">
    <property type="entry name" value="Peptidases_S8_13"/>
    <property type="match status" value="1"/>
</dbReference>
<reference evidence="14 15" key="1">
    <citation type="submission" date="2017-01" db="EMBL/GenBank/DDBJ databases">
        <title>Whole-Genome Shotgun Sequencing of Two beta-Proteobacterial Species in Search of the Bulgecin Biosynthetic Cluster.</title>
        <authorList>
            <person name="Horsman M.E."/>
            <person name="Marous D.R."/>
            <person name="Li R."/>
            <person name="Oliver R.A."/>
            <person name="Byun B."/>
            <person name="Emrich S.J."/>
            <person name="Boggess B."/>
            <person name="Townsend C.A."/>
            <person name="Mobashery S."/>
        </authorList>
    </citation>
    <scope>NUCLEOTIDE SEQUENCE [LARGE SCALE GENOMIC DNA]</scope>
    <source>
        <strain evidence="14 15">ATCC 31433</strain>
    </source>
</reference>
<keyword evidence="7 10" id="KW-0720">Serine protease</keyword>
<evidence type="ECO:0000256" key="4">
    <source>
        <dbReference type="ARBA" id="ARBA00022670"/>
    </source>
</evidence>
<gene>
    <name evidence="14" type="ORF">BZL54_04525</name>
</gene>
<evidence type="ECO:0000256" key="5">
    <source>
        <dbReference type="ARBA" id="ARBA00022729"/>
    </source>
</evidence>
<protein>
    <submittedName>
        <fullName evidence="14">Peptidase</fullName>
    </submittedName>
</protein>
<accession>A0A2A4FLJ2</accession>
<evidence type="ECO:0000256" key="10">
    <source>
        <dbReference type="PROSITE-ProRule" id="PRU01240"/>
    </source>
</evidence>
<evidence type="ECO:0000256" key="9">
    <source>
        <dbReference type="PIRSR" id="PIRSR615500-1"/>
    </source>
</evidence>
<evidence type="ECO:0000256" key="3">
    <source>
        <dbReference type="ARBA" id="ARBA00022525"/>
    </source>
</evidence>
<feature type="active site" description="Charge relay system" evidence="9 10">
    <location>
        <position position="200"/>
    </location>
</feature>
<keyword evidence="4 10" id="KW-0645">Protease</keyword>
<dbReference type="InterPro" id="IPR023828">
    <property type="entry name" value="Peptidase_S8_Ser-AS"/>
</dbReference>
<dbReference type="InterPro" id="IPR036852">
    <property type="entry name" value="Peptidase_S8/S53_dom_sf"/>
</dbReference>
<feature type="active site" description="Charge relay system" evidence="9 10">
    <location>
        <position position="266"/>
    </location>
</feature>
<evidence type="ECO:0000256" key="12">
    <source>
        <dbReference type="SAM" id="SignalP"/>
    </source>
</evidence>
<evidence type="ECO:0000256" key="2">
    <source>
        <dbReference type="ARBA" id="ARBA00011073"/>
    </source>
</evidence>
<dbReference type="InterPro" id="IPR034176">
    <property type="entry name" value="Peptidases_S8_13"/>
</dbReference>
<dbReference type="InterPro" id="IPR000209">
    <property type="entry name" value="Peptidase_S8/S53_dom"/>
</dbReference>
<dbReference type="InterPro" id="IPR022398">
    <property type="entry name" value="Peptidase_S8_His-AS"/>
</dbReference>
<evidence type="ECO:0000256" key="1">
    <source>
        <dbReference type="ARBA" id="ARBA00004613"/>
    </source>
</evidence>
<proteinExistence type="inferred from homology"/>
<evidence type="ECO:0000313" key="14">
    <source>
        <dbReference type="EMBL" id="PCE33494.1"/>
    </source>
</evidence>
<dbReference type="PROSITE" id="PS00137">
    <property type="entry name" value="SUBTILASE_HIS"/>
    <property type="match status" value="1"/>
</dbReference>
<dbReference type="GO" id="GO:0004252">
    <property type="term" value="F:serine-type endopeptidase activity"/>
    <property type="evidence" value="ECO:0007669"/>
    <property type="project" value="UniProtKB-UniRule"/>
</dbReference>
<feature type="chain" id="PRO_5013354178" evidence="12">
    <location>
        <begin position="29"/>
        <end position="503"/>
    </location>
</feature>
<dbReference type="PANTHER" id="PTHR43806:SF11">
    <property type="entry name" value="CEREVISIN-RELATED"/>
    <property type="match status" value="1"/>
</dbReference>
<feature type="region of interest" description="Disordered" evidence="11">
    <location>
        <begin position="224"/>
        <end position="249"/>
    </location>
</feature>
<evidence type="ECO:0000256" key="7">
    <source>
        <dbReference type="ARBA" id="ARBA00022825"/>
    </source>
</evidence>
<dbReference type="InterPro" id="IPR015500">
    <property type="entry name" value="Peptidase_S8_subtilisin-rel"/>
</dbReference>
<evidence type="ECO:0000256" key="8">
    <source>
        <dbReference type="ARBA" id="ARBA00023145"/>
    </source>
</evidence>
<dbReference type="Pfam" id="PF00082">
    <property type="entry name" value="Peptidase_S8"/>
    <property type="match status" value="1"/>
</dbReference>
<dbReference type="GeneID" id="69004414"/>
<dbReference type="InterPro" id="IPR050131">
    <property type="entry name" value="Peptidase_S8_subtilisin-like"/>
</dbReference>
<dbReference type="AlphaFoldDB" id="A0A2A4FLJ2"/>
<organism evidence="14 15">
    <name type="scientific">Burkholderia ubonensis subsp. mesacidophila</name>
    <dbReference type="NCBI Taxonomy" id="265293"/>
    <lineage>
        <taxon>Bacteria</taxon>
        <taxon>Pseudomonadati</taxon>
        <taxon>Pseudomonadota</taxon>
        <taxon>Betaproteobacteria</taxon>
        <taxon>Burkholderiales</taxon>
        <taxon>Burkholderiaceae</taxon>
        <taxon>Burkholderia</taxon>
        <taxon>Burkholderia cepacia complex</taxon>
    </lineage>
</organism>
<dbReference type="SUPFAM" id="SSF52743">
    <property type="entry name" value="Subtilisin-like"/>
    <property type="match status" value="1"/>
</dbReference>
<keyword evidence="6 10" id="KW-0378">Hydrolase</keyword>
<dbReference type="Proteomes" id="UP000217994">
    <property type="component" value="Unassembled WGS sequence"/>
</dbReference>
<keyword evidence="8" id="KW-0865">Zymogen</keyword>
<comment type="subcellular location">
    <subcellularLocation>
        <location evidence="1">Secreted</location>
    </subcellularLocation>
</comment>
<evidence type="ECO:0000259" key="13">
    <source>
        <dbReference type="Pfam" id="PF00082"/>
    </source>
</evidence>
<dbReference type="PROSITE" id="PS00138">
    <property type="entry name" value="SUBTILASE_SER"/>
    <property type="match status" value="1"/>
</dbReference>
<dbReference type="PROSITE" id="PS51892">
    <property type="entry name" value="SUBTILASE"/>
    <property type="match status" value="1"/>
</dbReference>
<sequence>MSRLIRTASLKVTVLGAALAGLASAAHAETATAPVPGPADAVNQLIVKVRAAKTLSAASAASSATAAHADVQAVIDRVLAARRTRAAGRAFGAAAASAPGNPADPAAGIRIKRDMSGGATVLSLQRHVSLAEAEGLARDFAADGAIEYAEPDARMFPLLVPNDTRYAEQWGYFSPAGGANLPKAWDRTTGSPNIVVGVIDTGYRPHADLAANLVPGYDFISDPATANDGNGRDSNASDPGDWVTAQEDADPNGPFYGCGARNSTWHGTHVAGTIGAVTNNGYGVAGISWVGKVQPVRVLGKCGGTVSDIADGMRWAAGLPVPGAPANPTPAKVLNLSLGGNSRTCSTTYQNAINAITARGANVVVAAGNSGGPVANSQPANCQGVIAVAAVNSSGVRASFSNYGPAVKIAAPGVGILSTLNAGTTSPGADSYASYNGTSMATPHVAGTVALMLAVNPALTPAQVLQRLQSSARPFASGSNCSTSTCGAGLLDAGNAVAAAAAK</sequence>
<dbReference type="FunFam" id="3.40.50.200:FF:000022">
    <property type="entry name" value="Extracellular protease"/>
    <property type="match status" value="1"/>
</dbReference>
<dbReference type="Gene3D" id="3.40.50.200">
    <property type="entry name" value="Peptidase S8/S53 domain"/>
    <property type="match status" value="1"/>
</dbReference>
<evidence type="ECO:0000256" key="11">
    <source>
        <dbReference type="SAM" id="MobiDB-lite"/>
    </source>
</evidence>
<dbReference type="RefSeq" id="WP_084908354.1">
    <property type="nucleotide sequence ID" value="NZ_CP020738.1"/>
</dbReference>
<feature type="signal peptide" evidence="12">
    <location>
        <begin position="1"/>
        <end position="28"/>
    </location>
</feature>
<dbReference type="PANTHER" id="PTHR43806">
    <property type="entry name" value="PEPTIDASE S8"/>
    <property type="match status" value="1"/>
</dbReference>
<name>A0A2A4FLJ2_9BURK</name>
<dbReference type="GO" id="GO:0006508">
    <property type="term" value="P:proteolysis"/>
    <property type="evidence" value="ECO:0007669"/>
    <property type="project" value="UniProtKB-KW"/>
</dbReference>
<comment type="similarity">
    <text evidence="2 10">Belongs to the peptidase S8 family.</text>
</comment>
<dbReference type="GO" id="GO:0005576">
    <property type="term" value="C:extracellular region"/>
    <property type="evidence" value="ECO:0007669"/>
    <property type="project" value="UniProtKB-SubCell"/>
</dbReference>
<dbReference type="EMBL" id="MTZU01000013">
    <property type="protein sequence ID" value="PCE33494.1"/>
    <property type="molecule type" value="Genomic_DNA"/>
</dbReference>
<feature type="domain" description="Peptidase S8/S53" evidence="13">
    <location>
        <begin position="193"/>
        <end position="489"/>
    </location>
</feature>
<keyword evidence="3" id="KW-0964">Secreted</keyword>
<evidence type="ECO:0000313" key="15">
    <source>
        <dbReference type="Proteomes" id="UP000217994"/>
    </source>
</evidence>